<dbReference type="Proteomes" id="UP000218627">
    <property type="component" value="Unassembled WGS sequence"/>
</dbReference>
<keyword evidence="6 11" id="KW-0819">tRNA processing</keyword>
<feature type="binding site" evidence="11">
    <location>
        <position position="10"/>
    </location>
    <ligand>
        <name>[4Fe-4S] cluster</name>
        <dbReference type="ChEBI" id="CHEBI:49883"/>
        <label>1</label>
    </ligand>
</feature>
<reference evidence="16" key="1">
    <citation type="submission" date="2017-09" db="EMBL/GenBank/DDBJ databases">
        <authorList>
            <person name="Varghese N."/>
            <person name="Submissions S."/>
        </authorList>
    </citation>
    <scope>NUCLEOTIDE SEQUENCE [LARGE SCALE GENOMIC DNA]</scope>
    <source>
        <strain evidence="16">DSM 2913</strain>
    </source>
</reference>
<dbReference type="InterPro" id="IPR020612">
    <property type="entry name" value="Methylthiotransferase_CS"/>
</dbReference>
<dbReference type="InterPro" id="IPR023404">
    <property type="entry name" value="rSAM_horseshoe"/>
</dbReference>
<dbReference type="PROSITE" id="PS51449">
    <property type="entry name" value="MTTASE_N"/>
    <property type="match status" value="1"/>
</dbReference>
<evidence type="ECO:0000256" key="5">
    <source>
        <dbReference type="ARBA" id="ARBA00022691"/>
    </source>
</evidence>
<comment type="function">
    <text evidence="1 11">Catalyzes the methylthiolation of N6-(dimethylallyl)adenosine (i(6)A), leading to the formation of 2-methylthio-N6-(dimethylallyl)adenosine (ms(2)i(6)A) at position 37 in tRNAs that read codons beginning with uridine.</text>
</comment>
<dbReference type="InterPro" id="IPR058240">
    <property type="entry name" value="rSAM_sf"/>
</dbReference>
<dbReference type="PROSITE" id="PS51918">
    <property type="entry name" value="RADICAL_SAM"/>
    <property type="match status" value="1"/>
</dbReference>
<feature type="binding site" evidence="11">
    <location>
        <position position="160"/>
    </location>
    <ligand>
        <name>[4Fe-4S] cluster</name>
        <dbReference type="ChEBI" id="CHEBI:49883"/>
        <label>2</label>
        <note>4Fe-4S-S-AdoMet</note>
    </ligand>
</feature>
<name>A0A285NYY3_9AQUI</name>
<evidence type="ECO:0000256" key="9">
    <source>
        <dbReference type="ARBA" id="ARBA00023014"/>
    </source>
</evidence>
<evidence type="ECO:0000313" key="15">
    <source>
        <dbReference type="EMBL" id="SNZ14685.1"/>
    </source>
</evidence>
<dbReference type="GO" id="GO:0035597">
    <property type="term" value="F:tRNA-2-methylthio-N(6)-dimethylallyladenosine(37) synthase activity"/>
    <property type="evidence" value="ECO:0007669"/>
    <property type="project" value="UniProtKB-EC"/>
</dbReference>
<keyword evidence="7 11" id="KW-0479">Metal-binding</keyword>
<comment type="catalytic activity">
    <reaction evidence="11">
        <text>N(6)-dimethylallyladenosine(37) in tRNA + (sulfur carrier)-SH + AH2 + 2 S-adenosyl-L-methionine = 2-methylsulfanyl-N(6)-dimethylallyladenosine(37) in tRNA + (sulfur carrier)-H + 5'-deoxyadenosine + L-methionine + A + S-adenosyl-L-homocysteine + 2 H(+)</text>
        <dbReference type="Rhea" id="RHEA:37067"/>
        <dbReference type="Rhea" id="RHEA-COMP:10375"/>
        <dbReference type="Rhea" id="RHEA-COMP:10376"/>
        <dbReference type="Rhea" id="RHEA-COMP:14737"/>
        <dbReference type="Rhea" id="RHEA-COMP:14739"/>
        <dbReference type="ChEBI" id="CHEBI:13193"/>
        <dbReference type="ChEBI" id="CHEBI:15378"/>
        <dbReference type="ChEBI" id="CHEBI:17319"/>
        <dbReference type="ChEBI" id="CHEBI:17499"/>
        <dbReference type="ChEBI" id="CHEBI:29917"/>
        <dbReference type="ChEBI" id="CHEBI:57844"/>
        <dbReference type="ChEBI" id="CHEBI:57856"/>
        <dbReference type="ChEBI" id="CHEBI:59789"/>
        <dbReference type="ChEBI" id="CHEBI:64428"/>
        <dbReference type="ChEBI" id="CHEBI:74415"/>
        <dbReference type="ChEBI" id="CHEBI:74417"/>
        <dbReference type="EC" id="2.8.4.3"/>
    </reaction>
</comment>
<dbReference type="InterPro" id="IPR006638">
    <property type="entry name" value="Elp3/MiaA/NifB-like_rSAM"/>
</dbReference>
<dbReference type="InterPro" id="IPR007197">
    <property type="entry name" value="rSAM"/>
</dbReference>
<keyword evidence="8 11" id="KW-0408">Iron</keyword>
<dbReference type="SFLD" id="SFLDF00273">
    <property type="entry name" value="(dimethylallyl)adenosine_tRNA"/>
    <property type="match status" value="1"/>
</dbReference>
<evidence type="ECO:0000256" key="11">
    <source>
        <dbReference type="HAMAP-Rule" id="MF_01864"/>
    </source>
</evidence>
<dbReference type="GO" id="GO:0051539">
    <property type="term" value="F:4 iron, 4 sulfur cluster binding"/>
    <property type="evidence" value="ECO:0007669"/>
    <property type="project" value="UniProtKB-UniRule"/>
</dbReference>
<dbReference type="InterPro" id="IPR005839">
    <property type="entry name" value="Methylthiotransferase"/>
</dbReference>
<dbReference type="InterPro" id="IPR002792">
    <property type="entry name" value="TRAM_dom"/>
</dbReference>
<organism evidence="15 16">
    <name type="scientific">Hydrogenobacter hydrogenophilus</name>
    <dbReference type="NCBI Taxonomy" id="35835"/>
    <lineage>
        <taxon>Bacteria</taxon>
        <taxon>Pseudomonadati</taxon>
        <taxon>Aquificota</taxon>
        <taxon>Aquificia</taxon>
        <taxon>Aquificales</taxon>
        <taxon>Aquificaceae</taxon>
        <taxon>Hydrogenobacter</taxon>
    </lineage>
</organism>
<dbReference type="InterPro" id="IPR006463">
    <property type="entry name" value="MiaB_methiolase"/>
</dbReference>
<protein>
    <recommendedName>
        <fullName evidence="10 11">tRNA-2-methylthio-N(6)-dimethylallyladenosine synthase</fullName>
        <ecNumber evidence="10 11">2.8.4.3</ecNumber>
    </recommendedName>
    <alternativeName>
        <fullName evidence="11">(Dimethylallyl)adenosine tRNA methylthiotransferase MiaB</fullName>
    </alternativeName>
    <alternativeName>
        <fullName evidence="11">tRNA-i(6)A37 methylthiotransferase</fullName>
    </alternativeName>
</protein>
<evidence type="ECO:0000259" key="12">
    <source>
        <dbReference type="PROSITE" id="PS50926"/>
    </source>
</evidence>
<dbReference type="RefSeq" id="WP_096602322.1">
    <property type="nucleotide sequence ID" value="NZ_OBEN01000006.1"/>
</dbReference>
<comment type="subunit">
    <text evidence="11">Monomer.</text>
</comment>
<dbReference type="PROSITE" id="PS50926">
    <property type="entry name" value="TRAM"/>
    <property type="match status" value="1"/>
</dbReference>
<evidence type="ECO:0000313" key="16">
    <source>
        <dbReference type="Proteomes" id="UP000218627"/>
    </source>
</evidence>
<dbReference type="SUPFAM" id="SSF102114">
    <property type="entry name" value="Radical SAM enzymes"/>
    <property type="match status" value="1"/>
</dbReference>
<feature type="binding site" evidence="11">
    <location>
        <position position="163"/>
    </location>
    <ligand>
        <name>[4Fe-4S] cluster</name>
        <dbReference type="ChEBI" id="CHEBI:49883"/>
        <label>2</label>
        <note>4Fe-4S-S-AdoMet</note>
    </ligand>
</feature>
<dbReference type="FunFam" id="3.40.50.12160:FF:000006">
    <property type="entry name" value="tRNA-2-methylthio-N(6)-dimethylallyladenosine synthase"/>
    <property type="match status" value="1"/>
</dbReference>
<dbReference type="GO" id="GO:0005829">
    <property type="term" value="C:cytosol"/>
    <property type="evidence" value="ECO:0007669"/>
    <property type="project" value="TreeGrafter"/>
</dbReference>
<dbReference type="SFLD" id="SFLDS00029">
    <property type="entry name" value="Radical_SAM"/>
    <property type="match status" value="1"/>
</dbReference>
<keyword evidence="5 11" id="KW-0949">S-adenosyl-L-methionine</keyword>
<keyword evidence="3 11" id="KW-0963">Cytoplasm</keyword>
<dbReference type="Pfam" id="PF01938">
    <property type="entry name" value="TRAM"/>
    <property type="match status" value="1"/>
</dbReference>
<feature type="binding site" evidence="11">
    <location>
        <position position="156"/>
    </location>
    <ligand>
        <name>[4Fe-4S] cluster</name>
        <dbReference type="ChEBI" id="CHEBI:49883"/>
        <label>2</label>
        <note>4Fe-4S-S-AdoMet</note>
    </ligand>
</feature>
<evidence type="ECO:0000256" key="3">
    <source>
        <dbReference type="ARBA" id="ARBA00022490"/>
    </source>
</evidence>
<keyword evidence="16" id="KW-1185">Reference proteome</keyword>
<evidence type="ECO:0000256" key="6">
    <source>
        <dbReference type="ARBA" id="ARBA00022694"/>
    </source>
</evidence>
<feature type="domain" description="Radical SAM core" evidence="14">
    <location>
        <begin position="142"/>
        <end position="370"/>
    </location>
</feature>
<keyword evidence="9 11" id="KW-0411">Iron-sulfur</keyword>
<evidence type="ECO:0000259" key="14">
    <source>
        <dbReference type="PROSITE" id="PS51918"/>
    </source>
</evidence>
<proteinExistence type="inferred from homology"/>
<feature type="binding site" evidence="11">
    <location>
        <position position="46"/>
    </location>
    <ligand>
        <name>[4Fe-4S] cluster</name>
        <dbReference type="ChEBI" id="CHEBI:49883"/>
        <label>1</label>
    </ligand>
</feature>
<dbReference type="Gene3D" id="3.80.30.20">
    <property type="entry name" value="tm_1862 like domain"/>
    <property type="match status" value="1"/>
</dbReference>
<keyword evidence="4 11" id="KW-0808">Transferase</keyword>
<dbReference type="InterPro" id="IPR038135">
    <property type="entry name" value="Methylthiotransferase_N_sf"/>
</dbReference>
<dbReference type="Gene3D" id="3.40.50.12160">
    <property type="entry name" value="Methylthiotransferase, N-terminal domain"/>
    <property type="match status" value="1"/>
</dbReference>
<dbReference type="GO" id="GO:0046872">
    <property type="term" value="F:metal ion binding"/>
    <property type="evidence" value="ECO:0007669"/>
    <property type="project" value="UniProtKB-KW"/>
</dbReference>
<comment type="cofactor">
    <cofactor evidence="11">
        <name>[4Fe-4S] cluster</name>
        <dbReference type="ChEBI" id="CHEBI:49883"/>
    </cofactor>
    <text evidence="11">Binds 2 [4Fe-4S] clusters. One cluster is coordinated with 3 cysteines and an exchangeable S-adenosyl-L-methionine.</text>
</comment>
<dbReference type="OrthoDB" id="9805215at2"/>
<dbReference type="CDD" id="cd01335">
    <property type="entry name" value="Radical_SAM"/>
    <property type="match status" value="1"/>
</dbReference>
<dbReference type="PROSITE" id="PS01278">
    <property type="entry name" value="MTTASE_RADICAL"/>
    <property type="match status" value="1"/>
</dbReference>
<dbReference type="SFLD" id="SFLDG01082">
    <property type="entry name" value="B12-binding_domain_containing"/>
    <property type="match status" value="1"/>
</dbReference>
<evidence type="ECO:0000256" key="8">
    <source>
        <dbReference type="ARBA" id="ARBA00023004"/>
    </source>
</evidence>
<feature type="binding site" evidence="11">
    <location>
        <position position="80"/>
    </location>
    <ligand>
        <name>[4Fe-4S] cluster</name>
        <dbReference type="ChEBI" id="CHEBI:49883"/>
        <label>1</label>
    </ligand>
</feature>
<dbReference type="SMART" id="SM00729">
    <property type="entry name" value="Elp3"/>
    <property type="match status" value="1"/>
</dbReference>
<accession>A0A285NYY3</accession>
<keyword evidence="2 11" id="KW-0004">4Fe-4S</keyword>
<dbReference type="AlphaFoldDB" id="A0A285NYY3"/>
<evidence type="ECO:0000256" key="4">
    <source>
        <dbReference type="ARBA" id="ARBA00022679"/>
    </source>
</evidence>
<evidence type="ECO:0000256" key="10">
    <source>
        <dbReference type="ARBA" id="ARBA00033765"/>
    </source>
</evidence>
<dbReference type="EMBL" id="OBEN01000006">
    <property type="protein sequence ID" value="SNZ14685.1"/>
    <property type="molecule type" value="Genomic_DNA"/>
</dbReference>
<dbReference type="PANTHER" id="PTHR43020">
    <property type="entry name" value="CDK5 REGULATORY SUBUNIT-ASSOCIATED PROTEIN 1"/>
    <property type="match status" value="1"/>
</dbReference>
<feature type="domain" description="TRAM" evidence="12">
    <location>
        <begin position="373"/>
        <end position="434"/>
    </location>
</feature>
<dbReference type="InterPro" id="IPR013848">
    <property type="entry name" value="Methylthiotransferase_N"/>
</dbReference>
<dbReference type="EC" id="2.8.4.3" evidence="10 11"/>
<dbReference type="NCBIfam" id="TIGR00089">
    <property type="entry name" value="MiaB/RimO family radical SAM methylthiotransferase"/>
    <property type="match status" value="1"/>
</dbReference>
<dbReference type="Pfam" id="PF00919">
    <property type="entry name" value="UPF0004"/>
    <property type="match status" value="1"/>
</dbReference>
<dbReference type="FunFam" id="3.80.30.20:FF:000001">
    <property type="entry name" value="tRNA-2-methylthio-N(6)-dimethylallyladenosine synthase 2"/>
    <property type="match status" value="1"/>
</dbReference>
<dbReference type="NCBIfam" id="TIGR01574">
    <property type="entry name" value="miaB-methiolase"/>
    <property type="match status" value="1"/>
</dbReference>
<dbReference type="Pfam" id="PF04055">
    <property type="entry name" value="Radical_SAM"/>
    <property type="match status" value="1"/>
</dbReference>
<gene>
    <name evidence="11" type="primary">miaB</name>
    <name evidence="15" type="ORF">SAMN06265353_1167</name>
</gene>
<evidence type="ECO:0000256" key="2">
    <source>
        <dbReference type="ARBA" id="ARBA00022485"/>
    </source>
</evidence>
<sequence>MKYYIKTFGCQMNFNDSERIKGLLRTLGYQEAESWQEADLILINTCTIREKPDQKVFSHLGEYRKIKEENPKALIGVCGCLAQRMGYQLVQKAPVVDIMFSSFNIHQLPELIQRAQAGYKAIAILEEPPQDEDKLWEYPTVRDNPYCAYVTVMKGCDKNCTYCVVPKTRGRQRSRSIESILKEVKQLVAEGVKEIHLLGQNVTAWGQDIGSHFSELLYRVAEVDGVERIRFTTGHPKDLDEKIVKAMAEIPQVCEHIHLPFQAGSDRILKLMDRGYTKQEYLEKIEMLKEYVKGITFSTDVIVGFPTETEEDFEETLDLLKKVKFEQVFSFKYSPRPDTPAYSMQDQVPDEIKTERMQRLLELQKSILGEIAKSYEGTLQELLVESVEDGNKFIGRTRTNRWASVKSRENLLGRVVKVKVIRSHPFSMECELLN</sequence>
<evidence type="ECO:0000256" key="1">
    <source>
        <dbReference type="ARBA" id="ARBA00003234"/>
    </source>
</evidence>
<feature type="domain" description="MTTase N-terminal" evidence="13">
    <location>
        <begin position="1"/>
        <end position="117"/>
    </location>
</feature>
<dbReference type="SFLD" id="SFLDG01061">
    <property type="entry name" value="methylthiotransferase"/>
    <property type="match status" value="1"/>
</dbReference>
<evidence type="ECO:0000259" key="13">
    <source>
        <dbReference type="PROSITE" id="PS51449"/>
    </source>
</evidence>
<comment type="subcellular location">
    <subcellularLocation>
        <location evidence="11">Cytoplasm</location>
    </subcellularLocation>
</comment>
<dbReference type="HAMAP" id="MF_01864">
    <property type="entry name" value="tRNA_metthiotr_MiaB"/>
    <property type="match status" value="1"/>
</dbReference>
<evidence type="ECO:0000256" key="7">
    <source>
        <dbReference type="ARBA" id="ARBA00022723"/>
    </source>
</evidence>
<comment type="similarity">
    <text evidence="11">Belongs to the methylthiotransferase family. MiaB subfamily.</text>
</comment>
<dbReference type="PANTHER" id="PTHR43020:SF2">
    <property type="entry name" value="MITOCHONDRIAL TRNA METHYLTHIOTRANSFERASE CDK5RAP1"/>
    <property type="match status" value="1"/>
</dbReference>